<feature type="compositionally biased region" description="Basic residues" evidence="1">
    <location>
        <begin position="113"/>
        <end position="123"/>
    </location>
</feature>
<evidence type="ECO:0000313" key="2">
    <source>
        <dbReference type="EMBL" id="EAS48870.1"/>
    </source>
</evidence>
<protein>
    <submittedName>
        <fullName evidence="2">Uncharacterized protein</fullName>
    </submittedName>
</protein>
<name>Q1YEM5_AURMS</name>
<accession>Q1YEM5</accession>
<feature type="region of interest" description="Disordered" evidence="1">
    <location>
        <begin position="1"/>
        <end position="129"/>
    </location>
</feature>
<sequence length="129" mass="13912">MDGIVRRPVKTAKAACDKDGNLSRCRSQGRRASVTATVVSRLPAPPKGSGAGATGSSFPAVPERRPIRGSSVHRRLRRPGQTGADGRAADRRATGKTRLAGTGRHGVWSAAPKGRRDRRRRGQPRREER</sequence>
<dbReference type="AlphaFoldDB" id="Q1YEM5"/>
<dbReference type="HOGENOM" id="CLU_1946382_0_0_5"/>
<keyword evidence="3" id="KW-1185">Reference proteome</keyword>
<evidence type="ECO:0000313" key="3">
    <source>
        <dbReference type="Proteomes" id="UP000000321"/>
    </source>
</evidence>
<evidence type="ECO:0000256" key="1">
    <source>
        <dbReference type="SAM" id="MobiDB-lite"/>
    </source>
</evidence>
<dbReference type="Proteomes" id="UP000000321">
    <property type="component" value="Unassembled WGS sequence"/>
</dbReference>
<dbReference type="BioCyc" id="AURANTIMONAS:SI859A1_03508-MONOMER"/>
<proteinExistence type="predicted"/>
<organism evidence="2 3">
    <name type="scientific">Aurantimonas manganoxydans (strain ATCC BAA-1229 / DSM 21871 / SI85-9A1)</name>
    <dbReference type="NCBI Taxonomy" id="287752"/>
    <lineage>
        <taxon>Bacteria</taxon>
        <taxon>Pseudomonadati</taxon>
        <taxon>Pseudomonadota</taxon>
        <taxon>Alphaproteobacteria</taxon>
        <taxon>Hyphomicrobiales</taxon>
        <taxon>Aurantimonadaceae</taxon>
        <taxon>Aurantimonas</taxon>
    </lineage>
</organism>
<reference evidence="2 3" key="1">
    <citation type="journal article" date="2008" name="Appl. Environ. Microbiol.">
        <title>Genomic insights into Mn(II) oxidation by the marine alphaproteobacterium Aurantimonas sp. strain SI85-9A1.</title>
        <authorList>
            <person name="Dick G.J."/>
            <person name="Podell S."/>
            <person name="Johnson H.A."/>
            <person name="Rivera-Espinoza Y."/>
            <person name="Bernier-Latmani R."/>
            <person name="McCarthy J.K."/>
            <person name="Torpey J.W."/>
            <person name="Clement B.G."/>
            <person name="Gaasterland T."/>
            <person name="Tebo B.M."/>
        </authorList>
    </citation>
    <scope>NUCLEOTIDE SEQUENCE [LARGE SCALE GENOMIC DNA]</scope>
    <source>
        <strain evidence="2 3">SI85-9A1</strain>
    </source>
</reference>
<dbReference type="EMBL" id="AAPJ01000007">
    <property type="protein sequence ID" value="EAS48870.1"/>
    <property type="molecule type" value="Genomic_DNA"/>
</dbReference>
<comment type="caution">
    <text evidence="2">The sequence shown here is derived from an EMBL/GenBank/DDBJ whole genome shotgun (WGS) entry which is preliminary data.</text>
</comment>
<gene>
    <name evidence="2" type="ORF">SI859A1_03508</name>
</gene>